<evidence type="ECO:0000256" key="2">
    <source>
        <dbReference type="RuleBase" id="RU003616"/>
    </source>
</evidence>
<dbReference type="InterPro" id="IPR008978">
    <property type="entry name" value="HSP20-like_chaperone"/>
</dbReference>
<dbReference type="Proteomes" id="UP000580910">
    <property type="component" value="Unassembled WGS sequence"/>
</dbReference>
<evidence type="ECO:0000313" key="5">
    <source>
        <dbReference type="Proteomes" id="UP000580910"/>
    </source>
</evidence>
<keyword evidence="5" id="KW-1185">Reference proteome</keyword>
<sequence>MSLIKREPRMTWPLDMVWSEQRVDQMFRDMFQDFFGGQGFVDRTVEGGSHLMRVEEYLEDDTCVIRAELPGIDPDHDVEISVADGILHLRAVREERTKEERPDSYRSEFHYGILERSLRLPEGTTESDVRATYHDGILEVRVPAPKTPIKPAARIPIDRS</sequence>
<proteinExistence type="inferred from homology"/>
<gene>
    <name evidence="4" type="ORF">FB382_001184</name>
</gene>
<comment type="caution">
    <text evidence="4">The sequence shown here is derived from an EMBL/GenBank/DDBJ whole genome shotgun (WGS) entry which is preliminary data.</text>
</comment>
<organism evidence="4 5">
    <name type="scientific">Nocardioides ginsengisegetis</name>
    <dbReference type="NCBI Taxonomy" id="661491"/>
    <lineage>
        <taxon>Bacteria</taxon>
        <taxon>Bacillati</taxon>
        <taxon>Actinomycetota</taxon>
        <taxon>Actinomycetes</taxon>
        <taxon>Propionibacteriales</taxon>
        <taxon>Nocardioidaceae</taxon>
        <taxon>Nocardioides</taxon>
    </lineage>
</organism>
<dbReference type="PANTHER" id="PTHR11527">
    <property type="entry name" value="HEAT-SHOCK PROTEIN 20 FAMILY MEMBER"/>
    <property type="match status" value="1"/>
</dbReference>
<evidence type="ECO:0000313" key="4">
    <source>
        <dbReference type="EMBL" id="MBA8802893.1"/>
    </source>
</evidence>
<dbReference type="AlphaFoldDB" id="A0A7W3IYE9"/>
<dbReference type="InterPro" id="IPR002068">
    <property type="entry name" value="A-crystallin/Hsp20_dom"/>
</dbReference>
<dbReference type="InterPro" id="IPR031107">
    <property type="entry name" value="Small_HSP"/>
</dbReference>
<evidence type="ECO:0000256" key="1">
    <source>
        <dbReference type="PROSITE-ProRule" id="PRU00285"/>
    </source>
</evidence>
<dbReference type="SUPFAM" id="SSF49764">
    <property type="entry name" value="HSP20-like chaperones"/>
    <property type="match status" value="1"/>
</dbReference>
<dbReference type="RefSeq" id="WP_220481277.1">
    <property type="nucleotide sequence ID" value="NZ_JACGXA010000001.1"/>
</dbReference>
<protein>
    <submittedName>
        <fullName evidence="4">HSP20 family protein</fullName>
    </submittedName>
</protein>
<dbReference type="CDD" id="cd06464">
    <property type="entry name" value="ACD_sHsps-like"/>
    <property type="match status" value="1"/>
</dbReference>
<evidence type="ECO:0000259" key="3">
    <source>
        <dbReference type="PROSITE" id="PS01031"/>
    </source>
</evidence>
<accession>A0A7W3IYE9</accession>
<name>A0A7W3IYE9_9ACTN</name>
<comment type="similarity">
    <text evidence="1 2">Belongs to the small heat shock protein (HSP20) family.</text>
</comment>
<reference evidence="4 5" key="1">
    <citation type="submission" date="2020-07" db="EMBL/GenBank/DDBJ databases">
        <title>Sequencing the genomes of 1000 actinobacteria strains.</title>
        <authorList>
            <person name="Klenk H.-P."/>
        </authorList>
    </citation>
    <scope>NUCLEOTIDE SEQUENCE [LARGE SCALE GENOMIC DNA]</scope>
    <source>
        <strain evidence="4 5">DSM 21349</strain>
    </source>
</reference>
<dbReference type="Pfam" id="PF00011">
    <property type="entry name" value="HSP20"/>
    <property type="match status" value="1"/>
</dbReference>
<dbReference type="PROSITE" id="PS01031">
    <property type="entry name" value="SHSP"/>
    <property type="match status" value="1"/>
</dbReference>
<dbReference type="Gene3D" id="2.60.40.790">
    <property type="match status" value="1"/>
</dbReference>
<feature type="domain" description="SHSP" evidence="3">
    <location>
        <begin position="45"/>
        <end position="160"/>
    </location>
</feature>
<dbReference type="EMBL" id="JACGXA010000001">
    <property type="protein sequence ID" value="MBA8802893.1"/>
    <property type="molecule type" value="Genomic_DNA"/>
</dbReference>